<name>A0A645B5Z5_9ZZZZ</name>
<accession>A0A645B5Z5</accession>
<evidence type="ECO:0000313" key="1">
    <source>
        <dbReference type="EMBL" id="MPM60860.1"/>
    </source>
</evidence>
<proteinExistence type="predicted"/>
<protein>
    <submittedName>
        <fullName evidence="1">Uncharacterized protein</fullName>
    </submittedName>
</protein>
<organism evidence="1">
    <name type="scientific">bioreactor metagenome</name>
    <dbReference type="NCBI Taxonomy" id="1076179"/>
    <lineage>
        <taxon>unclassified sequences</taxon>
        <taxon>metagenomes</taxon>
        <taxon>ecological metagenomes</taxon>
    </lineage>
</organism>
<dbReference type="EMBL" id="VSSQ01018027">
    <property type="protein sequence ID" value="MPM60860.1"/>
    <property type="molecule type" value="Genomic_DNA"/>
</dbReference>
<dbReference type="AlphaFoldDB" id="A0A645B5Z5"/>
<gene>
    <name evidence="1" type="ORF">SDC9_107714</name>
</gene>
<sequence>MKLNFFLAVSAVILLGFNSVGQTAVDVNSCPWVKVNTVVDANGLPLTI</sequence>
<comment type="caution">
    <text evidence="1">The sequence shown here is derived from an EMBL/GenBank/DDBJ whole genome shotgun (WGS) entry which is preliminary data.</text>
</comment>
<reference evidence="1" key="1">
    <citation type="submission" date="2019-08" db="EMBL/GenBank/DDBJ databases">
        <authorList>
            <person name="Kucharzyk K."/>
            <person name="Murdoch R.W."/>
            <person name="Higgins S."/>
            <person name="Loffler F."/>
        </authorList>
    </citation>
    <scope>NUCLEOTIDE SEQUENCE</scope>
</reference>